<feature type="signal peptide" evidence="1">
    <location>
        <begin position="1"/>
        <end position="21"/>
    </location>
</feature>
<comment type="caution">
    <text evidence="2">The sequence shown here is derived from an EMBL/GenBank/DDBJ whole genome shotgun (WGS) entry which is preliminary data.</text>
</comment>
<evidence type="ECO:0000313" key="3">
    <source>
        <dbReference type="Proteomes" id="UP000789390"/>
    </source>
</evidence>
<dbReference type="AlphaFoldDB" id="A0A8J2RU34"/>
<gene>
    <name evidence="2" type="ORF">DGAL_LOCUS9123</name>
</gene>
<dbReference type="OrthoDB" id="6374629at2759"/>
<sequence>MNINNSLLFLLLLTTGNVVKAAEEDVQQQVETTSDELAKSESRCGLHPSDAVNRNIPSVTFSTNCDFFDHALYTWTCIADAFTCASLCAGDRLCSHFTYIGLLNGGTCRLKSAFHSGGSWAASIAAPSPYVCGYIPSRALVDVFLNICVGTDITGVARRR</sequence>
<dbReference type="EMBL" id="CAKKLH010000209">
    <property type="protein sequence ID" value="CAH0105975.1"/>
    <property type="molecule type" value="Genomic_DNA"/>
</dbReference>
<keyword evidence="3" id="KW-1185">Reference proteome</keyword>
<evidence type="ECO:0000313" key="2">
    <source>
        <dbReference type="EMBL" id="CAH0105975.1"/>
    </source>
</evidence>
<dbReference type="Proteomes" id="UP000789390">
    <property type="component" value="Unassembled WGS sequence"/>
</dbReference>
<proteinExistence type="predicted"/>
<feature type="chain" id="PRO_5035323243" description="Apple domain-containing protein" evidence="1">
    <location>
        <begin position="22"/>
        <end position="160"/>
    </location>
</feature>
<name>A0A8J2RU34_9CRUS</name>
<organism evidence="2 3">
    <name type="scientific">Daphnia galeata</name>
    <dbReference type="NCBI Taxonomy" id="27404"/>
    <lineage>
        <taxon>Eukaryota</taxon>
        <taxon>Metazoa</taxon>
        <taxon>Ecdysozoa</taxon>
        <taxon>Arthropoda</taxon>
        <taxon>Crustacea</taxon>
        <taxon>Branchiopoda</taxon>
        <taxon>Diplostraca</taxon>
        <taxon>Cladocera</taxon>
        <taxon>Anomopoda</taxon>
        <taxon>Daphniidae</taxon>
        <taxon>Daphnia</taxon>
    </lineage>
</organism>
<dbReference type="Gene3D" id="3.50.4.10">
    <property type="entry name" value="Hepatocyte Growth Factor"/>
    <property type="match status" value="1"/>
</dbReference>
<keyword evidence="1" id="KW-0732">Signal</keyword>
<protein>
    <recommendedName>
        <fullName evidence="4">Apple domain-containing protein</fullName>
    </recommendedName>
</protein>
<reference evidence="2" key="1">
    <citation type="submission" date="2021-11" db="EMBL/GenBank/DDBJ databases">
        <authorList>
            <person name="Schell T."/>
        </authorList>
    </citation>
    <scope>NUCLEOTIDE SEQUENCE</scope>
    <source>
        <strain evidence="2">M5</strain>
    </source>
</reference>
<evidence type="ECO:0000256" key="1">
    <source>
        <dbReference type="SAM" id="SignalP"/>
    </source>
</evidence>
<evidence type="ECO:0008006" key="4">
    <source>
        <dbReference type="Google" id="ProtNLM"/>
    </source>
</evidence>
<accession>A0A8J2RU34</accession>